<comment type="caution">
    <text evidence="4">The sequence shown here is derived from an EMBL/GenBank/DDBJ whole genome shotgun (WGS) entry which is preliminary data.</text>
</comment>
<dbReference type="InterPro" id="IPR000683">
    <property type="entry name" value="Gfo/Idh/MocA-like_OxRdtase_N"/>
</dbReference>
<protein>
    <submittedName>
        <fullName evidence="4">Gfo/Idh/MocA family oxidoreductase</fullName>
    </submittedName>
</protein>
<dbReference type="AlphaFoldDB" id="A0A926HMT2"/>
<feature type="domain" description="GFO/IDH/MocA-like oxidoreductase" evidence="3">
    <location>
        <begin position="132"/>
        <end position="271"/>
    </location>
</feature>
<dbReference type="Gene3D" id="3.30.360.10">
    <property type="entry name" value="Dihydrodipicolinate Reductase, domain 2"/>
    <property type="match status" value="1"/>
</dbReference>
<dbReference type="Proteomes" id="UP000654279">
    <property type="component" value="Unassembled WGS sequence"/>
</dbReference>
<dbReference type="SUPFAM" id="SSF51735">
    <property type="entry name" value="NAD(P)-binding Rossmann-fold domains"/>
    <property type="match status" value="1"/>
</dbReference>
<name>A0A926HMT2_9FIRM</name>
<feature type="domain" description="Gfo/Idh/MocA-like oxidoreductase N-terminal" evidence="2">
    <location>
        <begin position="5"/>
        <end position="119"/>
    </location>
</feature>
<gene>
    <name evidence="4" type="ORF">H8699_08545</name>
</gene>
<dbReference type="InterPro" id="IPR036291">
    <property type="entry name" value="NAD(P)-bd_dom_sf"/>
</dbReference>
<dbReference type="EMBL" id="JACRSO010000003">
    <property type="protein sequence ID" value="MBC8529473.1"/>
    <property type="molecule type" value="Genomic_DNA"/>
</dbReference>
<dbReference type="Pfam" id="PF22725">
    <property type="entry name" value="GFO_IDH_MocA_C3"/>
    <property type="match status" value="1"/>
</dbReference>
<evidence type="ECO:0000313" key="4">
    <source>
        <dbReference type="EMBL" id="MBC8529473.1"/>
    </source>
</evidence>
<dbReference type="PANTHER" id="PTHR43818">
    <property type="entry name" value="BCDNA.GH03377"/>
    <property type="match status" value="1"/>
</dbReference>
<sequence>MKRVKAAIIGSGMISGIYMQNLTQTFHDVVELVGCSDLIPEKAEKRAQEYGIKVLTNEEIFNDPEIEIVLNLTYMRAHYPVTVQALEAGKHVYTEKCMSLNRDLAKKVYDLAKRKGLYVTGAPDTFLGAGLQTARKLVDNGTIGKPIAARAICVRGFPFFPEYMDSTDREYSMAAGAGILHDMGGYYMTALVNLLGPVKRVAGNFSITKDQFTYKNPDNPRYGHTVKPQAPQTISATLEFESGVVGNFLVTSVGPQGEIPQVEIIGTEGVLYCGDPNMYHGPIGLLREGAWNNPTYEIPLMFPFSEDSRGIAVADLAKAIQNGRKPRAHMDLPYHVLDVLDGMVDSARSGQYYEVPSTLERPRPFAGGTKAGVYQFDD</sequence>
<dbReference type="SUPFAM" id="SSF55347">
    <property type="entry name" value="Glyceraldehyde-3-phosphate dehydrogenase-like, C-terminal domain"/>
    <property type="match status" value="1"/>
</dbReference>
<dbReference type="PANTHER" id="PTHR43818:SF11">
    <property type="entry name" value="BCDNA.GH03377"/>
    <property type="match status" value="1"/>
</dbReference>
<keyword evidence="1" id="KW-0560">Oxidoreductase</keyword>
<dbReference type="InterPro" id="IPR050463">
    <property type="entry name" value="Gfo/Idh/MocA_oxidrdct_glycsds"/>
</dbReference>
<dbReference type="Pfam" id="PF01408">
    <property type="entry name" value="GFO_IDH_MocA"/>
    <property type="match status" value="1"/>
</dbReference>
<dbReference type="GO" id="GO:0016491">
    <property type="term" value="F:oxidoreductase activity"/>
    <property type="evidence" value="ECO:0007669"/>
    <property type="project" value="UniProtKB-KW"/>
</dbReference>
<dbReference type="Gene3D" id="3.40.50.720">
    <property type="entry name" value="NAD(P)-binding Rossmann-like Domain"/>
    <property type="match status" value="1"/>
</dbReference>
<reference evidence="4" key="1">
    <citation type="submission" date="2020-08" db="EMBL/GenBank/DDBJ databases">
        <title>Genome public.</title>
        <authorList>
            <person name="Liu C."/>
            <person name="Sun Q."/>
        </authorList>
    </citation>
    <scope>NUCLEOTIDE SEQUENCE</scope>
    <source>
        <strain evidence="4">NSJ-44</strain>
    </source>
</reference>
<organism evidence="4 5">
    <name type="scientific">Luoshenia tenuis</name>
    <dbReference type="NCBI Taxonomy" id="2763654"/>
    <lineage>
        <taxon>Bacteria</taxon>
        <taxon>Bacillati</taxon>
        <taxon>Bacillota</taxon>
        <taxon>Clostridia</taxon>
        <taxon>Christensenellales</taxon>
        <taxon>Christensenellaceae</taxon>
        <taxon>Luoshenia</taxon>
    </lineage>
</organism>
<proteinExistence type="predicted"/>
<keyword evidence="5" id="KW-1185">Reference proteome</keyword>
<dbReference type="InterPro" id="IPR055170">
    <property type="entry name" value="GFO_IDH_MocA-like_dom"/>
</dbReference>
<dbReference type="GO" id="GO:0000166">
    <property type="term" value="F:nucleotide binding"/>
    <property type="evidence" value="ECO:0007669"/>
    <property type="project" value="InterPro"/>
</dbReference>
<accession>A0A926HMT2</accession>
<evidence type="ECO:0000259" key="3">
    <source>
        <dbReference type="Pfam" id="PF22725"/>
    </source>
</evidence>
<dbReference type="RefSeq" id="WP_249285316.1">
    <property type="nucleotide sequence ID" value="NZ_JACRSO010000003.1"/>
</dbReference>
<evidence type="ECO:0000256" key="1">
    <source>
        <dbReference type="ARBA" id="ARBA00023002"/>
    </source>
</evidence>
<evidence type="ECO:0000259" key="2">
    <source>
        <dbReference type="Pfam" id="PF01408"/>
    </source>
</evidence>
<evidence type="ECO:0000313" key="5">
    <source>
        <dbReference type="Proteomes" id="UP000654279"/>
    </source>
</evidence>